<dbReference type="InterPro" id="IPR052287">
    <property type="entry name" value="NHEJ_factor"/>
</dbReference>
<evidence type="ECO:0000256" key="5">
    <source>
        <dbReference type="ARBA" id="ARBA00023242"/>
    </source>
</evidence>
<feature type="compositionally biased region" description="Acidic residues" evidence="8">
    <location>
        <begin position="330"/>
        <end position="341"/>
    </location>
</feature>
<dbReference type="Proteomes" id="UP000799750">
    <property type="component" value="Unassembled WGS sequence"/>
</dbReference>
<dbReference type="PANTHER" id="PTHR32235">
    <property type="entry name" value="NON-HOMOLOGOUS END-JOINING FACTOR 1"/>
    <property type="match status" value="1"/>
</dbReference>
<feature type="compositionally biased region" description="Polar residues" evidence="8">
    <location>
        <begin position="352"/>
        <end position="361"/>
    </location>
</feature>
<gene>
    <name evidence="11" type="ORF">BU16DRAFT_69864</name>
</gene>
<dbReference type="PANTHER" id="PTHR32235:SF1">
    <property type="entry name" value="NON-HOMOLOGOUS END-JOINING FACTOR 1"/>
    <property type="match status" value="1"/>
</dbReference>
<evidence type="ECO:0000256" key="4">
    <source>
        <dbReference type="ARBA" id="ARBA00023204"/>
    </source>
</evidence>
<feature type="domain" description="XLF-like N-terminal" evidence="9">
    <location>
        <begin position="6"/>
        <end position="122"/>
    </location>
</feature>
<organism evidence="11 12">
    <name type="scientific">Lophium mytilinum</name>
    <dbReference type="NCBI Taxonomy" id="390894"/>
    <lineage>
        <taxon>Eukaryota</taxon>
        <taxon>Fungi</taxon>
        <taxon>Dikarya</taxon>
        <taxon>Ascomycota</taxon>
        <taxon>Pezizomycotina</taxon>
        <taxon>Dothideomycetes</taxon>
        <taxon>Pleosporomycetidae</taxon>
        <taxon>Mytilinidiales</taxon>
        <taxon>Mytilinidiaceae</taxon>
        <taxon>Lophium</taxon>
    </lineage>
</organism>
<evidence type="ECO:0000256" key="7">
    <source>
        <dbReference type="ARBA" id="ARBA00044529"/>
    </source>
</evidence>
<dbReference type="Pfam" id="PF21928">
    <property type="entry name" value="XLF_CC"/>
    <property type="match status" value="1"/>
</dbReference>
<evidence type="ECO:0000259" key="9">
    <source>
        <dbReference type="Pfam" id="PF09302"/>
    </source>
</evidence>
<dbReference type="Gene3D" id="2.170.210.10">
    <property type="entry name" value="DNA double-strand break repair and VJ recombination XRCC4, N-terminal"/>
    <property type="match status" value="1"/>
</dbReference>
<evidence type="ECO:0000256" key="3">
    <source>
        <dbReference type="ARBA" id="ARBA00023125"/>
    </source>
</evidence>
<protein>
    <recommendedName>
        <fullName evidence="7">Non-homologous end-joining factor 1</fullName>
    </recommendedName>
</protein>
<sequence>MEAPAWVRLRISNTGPAAPPLFLKTSFKSREYAIYVTDLSRVWSEQLDEYAIKERGTSEDNHFGNIDKSNFGDLLETVASALKQSDGNSHKIILESTGELILQAKLALPEPLDPFNWNFHLELLPLEDISKQLTLPLLASSFKQRTQINDLVHHLQEKDKVISKLLDQLDSINIDLTTVFPSITGLRGSKKTIKREQAAKHVPGLRTFREDEWRSTSTSSTAAPSTIDEVMENMATDMHVGLSGDVEIGDQDELWWTHLNEFSQPKEVTLPTKAVAIEDEAMETEDDDDEFQRQATPPHLKKAEPHGNGKSKLPQQDKKTRGKFEQNDHSDDDESTEDEDLDAPRKAIKQEPLSQNPTEHTATPDVRNHVPVEKPAPPKPRSRFTIGKPKKEPTPEITSQHEQMDAIPSSHEQPSPDITAPTRASSIPPKPVRSRFKIGGKKDDAVQSRGATLSRTPDPHVAVDRESIGTQSMASRAKVPDSDGPLQHTPTRSESKAEAAPPKPKAPTPEPETAEEVADRRRLELKRLQESKPAPKKKRRL</sequence>
<name>A0A6A6QP50_9PEZI</name>
<dbReference type="OrthoDB" id="2155935at2759"/>
<accession>A0A6A6QP50</accession>
<reference evidence="11" key="1">
    <citation type="journal article" date="2020" name="Stud. Mycol.">
        <title>101 Dothideomycetes genomes: a test case for predicting lifestyles and emergence of pathogens.</title>
        <authorList>
            <person name="Haridas S."/>
            <person name="Albert R."/>
            <person name="Binder M."/>
            <person name="Bloem J."/>
            <person name="Labutti K."/>
            <person name="Salamov A."/>
            <person name="Andreopoulos B."/>
            <person name="Baker S."/>
            <person name="Barry K."/>
            <person name="Bills G."/>
            <person name="Bluhm B."/>
            <person name="Cannon C."/>
            <person name="Castanera R."/>
            <person name="Culley D."/>
            <person name="Daum C."/>
            <person name="Ezra D."/>
            <person name="Gonzalez J."/>
            <person name="Henrissat B."/>
            <person name="Kuo A."/>
            <person name="Liang C."/>
            <person name="Lipzen A."/>
            <person name="Lutzoni F."/>
            <person name="Magnuson J."/>
            <person name="Mondo S."/>
            <person name="Nolan M."/>
            <person name="Ohm R."/>
            <person name="Pangilinan J."/>
            <person name="Park H.-J."/>
            <person name="Ramirez L."/>
            <person name="Alfaro M."/>
            <person name="Sun H."/>
            <person name="Tritt A."/>
            <person name="Yoshinaga Y."/>
            <person name="Zwiers L.-H."/>
            <person name="Turgeon B."/>
            <person name="Goodwin S."/>
            <person name="Spatafora J."/>
            <person name="Crous P."/>
            <person name="Grigoriev I."/>
        </authorList>
    </citation>
    <scope>NUCLEOTIDE SEQUENCE</scope>
    <source>
        <strain evidence="11">CBS 269.34</strain>
    </source>
</reference>
<comment type="similarity">
    <text evidence="6">Belongs to the XRCC4-XLF family. XLF subfamily.</text>
</comment>
<dbReference type="InterPro" id="IPR053829">
    <property type="entry name" value="XLF-like_CC"/>
</dbReference>
<keyword evidence="5" id="KW-0539">Nucleus</keyword>
<dbReference type="EMBL" id="MU004191">
    <property type="protein sequence ID" value="KAF2494288.1"/>
    <property type="molecule type" value="Genomic_DNA"/>
</dbReference>
<evidence type="ECO:0000256" key="6">
    <source>
        <dbReference type="ARBA" id="ARBA00025747"/>
    </source>
</evidence>
<dbReference type="GO" id="GO:0045027">
    <property type="term" value="F:DNA end binding"/>
    <property type="evidence" value="ECO:0007669"/>
    <property type="project" value="TreeGrafter"/>
</dbReference>
<dbReference type="GO" id="GO:0006303">
    <property type="term" value="P:double-strand break repair via nonhomologous end joining"/>
    <property type="evidence" value="ECO:0007669"/>
    <property type="project" value="TreeGrafter"/>
</dbReference>
<dbReference type="Pfam" id="PF09302">
    <property type="entry name" value="XLF"/>
    <property type="match status" value="1"/>
</dbReference>
<keyword evidence="2" id="KW-0227">DNA damage</keyword>
<dbReference type="GO" id="GO:0032807">
    <property type="term" value="C:DNA ligase IV complex"/>
    <property type="evidence" value="ECO:0007669"/>
    <property type="project" value="TreeGrafter"/>
</dbReference>
<comment type="subcellular location">
    <subcellularLocation>
        <location evidence="1">Nucleus</location>
    </subcellularLocation>
</comment>
<feature type="compositionally biased region" description="Pro residues" evidence="8">
    <location>
        <begin position="501"/>
        <end position="510"/>
    </location>
</feature>
<proteinExistence type="inferred from homology"/>
<dbReference type="InterPro" id="IPR038051">
    <property type="entry name" value="XRCC4-like_N_sf"/>
</dbReference>
<keyword evidence="3" id="KW-0238">DNA-binding</keyword>
<keyword evidence="4" id="KW-0234">DNA repair</keyword>
<evidence type="ECO:0000313" key="12">
    <source>
        <dbReference type="Proteomes" id="UP000799750"/>
    </source>
</evidence>
<dbReference type="InterPro" id="IPR015381">
    <property type="entry name" value="XLF-like_N"/>
</dbReference>
<evidence type="ECO:0000256" key="1">
    <source>
        <dbReference type="ARBA" id="ARBA00004123"/>
    </source>
</evidence>
<dbReference type="CDD" id="cd22285">
    <property type="entry name" value="HD_XLF_N"/>
    <property type="match status" value="1"/>
</dbReference>
<dbReference type="AlphaFoldDB" id="A0A6A6QP50"/>
<feature type="compositionally biased region" description="Basic and acidic residues" evidence="8">
    <location>
        <begin position="315"/>
        <end position="329"/>
    </location>
</feature>
<evidence type="ECO:0000256" key="8">
    <source>
        <dbReference type="SAM" id="MobiDB-lite"/>
    </source>
</evidence>
<evidence type="ECO:0000256" key="2">
    <source>
        <dbReference type="ARBA" id="ARBA00022763"/>
    </source>
</evidence>
<feature type="domain" description="XLF-like coiled-coil region" evidence="10">
    <location>
        <begin position="125"/>
        <end position="177"/>
    </location>
</feature>
<feature type="compositionally biased region" description="Basic and acidic residues" evidence="8">
    <location>
        <begin position="517"/>
        <end position="530"/>
    </location>
</feature>
<evidence type="ECO:0000313" key="11">
    <source>
        <dbReference type="EMBL" id="KAF2494288.1"/>
    </source>
</evidence>
<evidence type="ECO:0000259" key="10">
    <source>
        <dbReference type="Pfam" id="PF21928"/>
    </source>
</evidence>
<keyword evidence="12" id="KW-1185">Reference proteome</keyword>
<feature type="compositionally biased region" description="Basic and acidic residues" evidence="8">
    <location>
        <begin position="457"/>
        <end position="467"/>
    </location>
</feature>
<feature type="region of interest" description="Disordered" evidence="8">
    <location>
        <begin position="282"/>
        <end position="541"/>
    </location>
</feature>